<dbReference type="SMART" id="SM00345">
    <property type="entry name" value="HTH_GNTR"/>
    <property type="match status" value="1"/>
</dbReference>
<organism evidence="6 7">
    <name type="scientific">Victivallis vadensis</name>
    <dbReference type="NCBI Taxonomy" id="172901"/>
    <lineage>
        <taxon>Bacteria</taxon>
        <taxon>Pseudomonadati</taxon>
        <taxon>Lentisphaerota</taxon>
        <taxon>Lentisphaeria</taxon>
        <taxon>Victivallales</taxon>
        <taxon>Victivallaceae</taxon>
        <taxon>Victivallis</taxon>
    </lineage>
</organism>
<dbReference type="EMBL" id="QEKH01000056">
    <property type="protein sequence ID" value="PVY32036.1"/>
    <property type="molecule type" value="Genomic_DNA"/>
</dbReference>
<dbReference type="InterPro" id="IPR036390">
    <property type="entry name" value="WH_DNA-bd_sf"/>
</dbReference>
<dbReference type="AlphaFoldDB" id="A0A2U1AB78"/>
<dbReference type="InterPro" id="IPR036388">
    <property type="entry name" value="WH-like_DNA-bd_sf"/>
</dbReference>
<keyword evidence="1" id="KW-0805">Transcription regulation</keyword>
<comment type="caution">
    <text evidence="6">The sequence shown here is derived from an EMBL/GenBank/DDBJ whole genome shotgun (WGS) entry which is preliminary data.</text>
</comment>
<dbReference type="Pfam" id="PF00392">
    <property type="entry name" value="GntR"/>
    <property type="match status" value="1"/>
</dbReference>
<dbReference type="GO" id="GO:0003677">
    <property type="term" value="F:DNA binding"/>
    <property type="evidence" value="ECO:0007669"/>
    <property type="project" value="UniProtKB-KW"/>
</dbReference>
<sequence length="339" mass="37745">MTQLTEQIRQQLVTDILEGRYVPGSAFPTELETAERFRVSRVTVRRAYGALEEAGIIVRRRRVGTVVNDRFAAATGPIRVLGAILPLNDSFSRDFLKTICAEASKQGVMTVLEPGGDSGEEQSRAALRLAAGGVRNIVVWGVDRKLDFGLFHRLRVLGVNQVFFDRILPGEFADYVGLDNRGALETLIDCAVKDGAADFIFLDAAGLDVDSQRERRESFIAVCRKRKLPHRILELPWAEVLHETGNYGCDEFFRTLPRQKTVALFGGNGQLAHVLTGRVPANCRFYTVDGGPAEITSYTQPMHKMAEACFAALDRQRKAGARWTARDYRLPGELHRPAR</sequence>
<dbReference type="SUPFAM" id="SSF53822">
    <property type="entry name" value="Periplasmic binding protein-like I"/>
    <property type="match status" value="1"/>
</dbReference>
<dbReference type="Proteomes" id="UP000576225">
    <property type="component" value="Unassembled WGS sequence"/>
</dbReference>
<evidence type="ECO:0000256" key="3">
    <source>
        <dbReference type="ARBA" id="ARBA00023163"/>
    </source>
</evidence>
<evidence type="ECO:0000313" key="8">
    <source>
        <dbReference type="Proteomes" id="UP000576225"/>
    </source>
</evidence>
<gene>
    <name evidence="6" type="ORF">C8D82_1568</name>
    <name evidence="5" type="ORF">HF882_09905</name>
</gene>
<keyword evidence="7" id="KW-1185">Reference proteome</keyword>
<dbReference type="EMBL" id="JABAEW010000016">
    <property type="protein sequence ID" value="NMD86897.1"/>
    <property type="molecule type" value="Genomic_DNA"/>
</dbReference>
<keyword evidence="3" id="KW-0804">Transcription</keyword>
<evidence type="ECO:0000256" key="1">
    <source>
        <dbReference type="ARBA" id="ARBA00023015"/>
    </source>
</evidence>
<dbReference type="RefSeq" id="WP_116886016.1">
    <property type="nucleotide sequence ID" value="NZ_CABMMC010000158.1"/>
</dbReference>
<dbReference type="Gene3D" id="1.10.10.10">
    <property type="entry name" value="Winged helix-like DNA-binding domain superfamily/Winged helix DNA-binding domain"/>
    <property type="match status" value="1"/>
</dbReference>
<dbReference type="Proteomes" id="UP000245959">
    <property type="component" value="Unassembled WGS sequence"/>
</dbReference>
<keyword evidence="2 6" id="KW-0238">DNA-binding</keyword>
<feature type="domain" description="HTH gntR-type" evidence="4">
    <location>
        <begin position="2"/>
        <end position="70"/>
    </location>
</feature>
<dbReference type="InterPro" id="IPR050679">
    <property type="entry name" value="Bact_HTH_transcr_reg"/>
</dbReference>
<name>A0A2U1AB78_9BACT</name>
<dbReference type="CDD" id="cd07377">
    <property type="entry name" value="WHTH_GntR"/>
    <property type="match status" value="1"/>
</dbReference>
<accession>A0A2U1AB78</accession>
<reference evidence="6 7" key="1">
    <citation type="submission" date="2018-04" db="EMBL/GenBank/DDBJ databases">
        <title>Genomic Encyclopedia of Type Strains, Phase IV (KMG-IV): sequencing the most valuable type-strain genomes for metagenomic binning, comparative biology and taxonomic classification.</title>
        <authorList>
            <person name="Goeker M."/>
        </authorList>
    </citation>
    <scope>NUCLEOTIDE SEQUENCE [LARGE SCALE GENOMIC DNA]</scope>
    <source>
        <strain evidence="6 7">DSM 14823</strain>
    </source>
</reference>
<evidence type="ECO:0000256" key="2">
    <source>
        <dbReference type="ARBA" id="ARBA00023125"/>
    </source>
</evidence>
<dbReference type="SUPFAM" id="SSF46785">
    <property type="entry name" value="Winged helix' DNA-binding domain"/>
    <property type="match status" value="1"/>
</dbReference>
<evidence type="ECO:0000313" key="6">
    <source>
        <dbReference type="EMBL" id="PVY32036.1"/>
    </source>
</evidence>
<evidence type="ECO:0000313" key="7">
    <source>
        <dbReference type="Proteomes" id="UP000245959"/>
    </source>
</evidence>
<dbReference type="GO" id="GO:0003700">
    <property type="term" value="F:DNA-binding transcription factor activity"/>
    <property type="evidence" value="ECO:0007669"/>
    <property type="project" value="InterPro"/>
</dbReference>
<dbReference type="InterPro" id="IPR028082">
    <property type="entry name" value="Peripla_BP_I"/>
</dbReference>
<dbReference type="InterPro" id="IPR000524">
    <property type="entry name" value="Tscrpt_reg_HTH_GntR"/>
</dbReference>
<reference evidence="5 8" key="2">
    <citation type="submission" date="2020-04" db="EMBL/GenBank/DDBJ databases">
        <authorList>
            <person name="Hitch T.C.A."/>
            <person name="Wylensek D."/>
            <person name="Clavel T."/>
        </authorList>
    </citation>
    <scope>NUCLEOTIDE SEQUENCE [LARGE SCALE GENOMIC DNA]</scope>
    <source>
        <strain evidence="5 8">COR2-253-APC-1A</strain>
    </source>
</reference>
<proteinExistence type="predicted"/>
<dbReference type="GeneID" id="78297278"/>
<dbReference type="PROSITE" id="PS50949">
    <property type="entry name" value="HTH_GNTR"/>
    <property type="match status" value="1"/>
</dbReference>
<dbReference type="Gene3D" id="3.40.50.2300">
    <property type="match status" value="2"/>
</dbReference>
<dbReference type="OrthoDB" id="9799482at2"/>
<evidence type="ECO:0000313" key="5">
    <source>
        <dbReference type="EMBL" id="NMD86897.1"/>
    </source>
</evidence>
<protein>
    <submittedName>
        <fullName evidence="6">DNA-binding LacI/PurR family transcriptional regulator</fullName>
    </submittedName>
    <submittedName>
        <fullName evidence="5">GntR family transcriptional regulator</fullName>
    </submittedName>
</protein>
<dbReference type="PANTHER" id="PTHR44846">
    <property type="entry name" value="MANNOSYL-D-GLYCERATE TRANSPORT/METABOLISM SYSTEM REPRESSOR MNGR-RELATED"/>
    <property type="match status" value="1"/>
</dbReference>
<evidence type="ECO:0000259" key="4">
    <source>
        <dbReference type="PROSITE" id="PS50949"/>
    </source>
</evidence>
<dbReference type="PRINTS" id="PR00035">
    <property type="entry name" value="HTHGNTR"/>
</dbReference>